<dbReference type="OrthoDB" id="508070at2759"/>
<dbReference type="AlphaFoldDB" id="A0A067BYH3"/>
<protein>
    <submittedName>
        <fullName evidence="2">Uncharacterized protein</fullName>
    </submittedName>
</protein>
<evidence type="ECO:0000313" key="3">
    <source>
        <dbReference type="Proteomes" id="UP000030745"/>
    </source>
</evidence>
<keyword evidence="3" id="KW-1185">Reference proteome</keyword>
<keyword evidence="1" id="KW-0175">Coiled coil</keyword>
<sequence>MRRRGRVTQEEIAMDNIRQLQGQIHDMQRDKANLLSENQDLASALNLTRSDLASARKKTIELQMAIVRRNVSDAKAKPTIAMRDASVQCSLKVR</sequence>
<proteinExistence type="predicted"/>
<gene>
    <name evidence="2" type="ORF">SPRG_10769</name>
</gene>
<dbReference type="Proteomes" id="UP000030745">
    <property type="component" value="Unassembled WGS sequence"/>
</dbReference>
<name>A0A067BYH3_SAPPC</name>
<dbReference type="GeneID" id="24132860"/>
<dbReference type="KEGG" id="spar:SPRG_10769"/>
<organism evidence="2 3">
    <name type="scientific">Saprolegnia parasitica (strain CBS 223.65)</name>
    <dbReference type="NCBI Taxonomy" id="695850"/>
    <lineage>
        <taxon>Eukaryota</taxon>
        <taxon>Sar</taxon>
        <taxon>Stramenopiles</taxon>
        <taxon>Oomycota</taxon>
        <taxon>Saprolegniomycetes</taxon>
        <taxon>Saprolegniales</taxon>
        <taxon>Saprolegniaceae</taxon>
        <taxon>Saprolegnia</taxon>
    </lineage>
</organism>
<dbReference type="VEuPathDB" id="FungiDB:SPRG_10769"/>
<feature type="coiled-coil region" evidence="1">
    <location>
        <begin position="10"/>
        <end position="44"/>
    </location>
</feature>
<accession>A0A067BYH3</accession>
<evidence type="ECO:0000256" key="1">
    <source>
        <dbReference type="SAM" id="Coils"/>
    </source>
</evidence>
<evidence type="ECO:0000313" key="2">
    <source>
        <dbReference type="EMBL" id="KDO23574.1"/>
    </source>
</evidence>
<dbReference type="RefSeq" id="XP_012205723.1">
    <property type="nucleotide sequence ID" value="XM_012350333.1"/>
</dbReference>
<reference evidence="2 3" key="1">
    <citation type="journal article" date="2013" name="PLoS Genet.">
        <title>Distinctive expansion of potential virulence genes in the genome of the oomycete fish pathogen Saprolegnia parasitica.</title>
        <authorList>
            <person name="Jiang R.H."/>
            <person name="de Bruijn I."/>
            <person name="Haas B.J."/>
            <person name="Belmonte R."/>
            <person name="Lobach L."/>
            <person name="Christie J."/>
            <person name="van den Ackerveken G."/>
            <person name="Bottin A."/>
            <person name="Bulone V."/>
            <person name="Diaz-Moreno S.M."/>
            <person name="Dumas B."/>
            <person name="Fan L."/>
            <person name="Gaulin E."/>
            <person name="Govers F."/>
            <person name="Grenville-Briggs L.J."/>
            <person name="Horner N.R."/>
            <person name="Levin J.Z."/>
            <person name="Mammella M."/>
            <person name="Meijer H.J."/>
            <person name="Morris P."/>
            <person name="Nusbaum C."/>
            <person name="Oome S."/>
            <person name="Phillips A.J."/>
            <person name="van Rooyen D."/>
            <person name="Rzeszutek E."/>
            <person name="Saraiva M."/>
            <person name="Secombes C.J."/>
            <person name="Seidl M.F."/>
            <person name="Snel B."/>
            <person name="Stassen J.H."/>
            <person name="Sykes S."/>
            <person name="Tripathy S."/>
            <person name="van den Berg H."/>
            <person name="Vega-Arreguin J.C."/>
            <person name="Wawra S."/>
            <person name="Young S.K."/>
            <person name="Zeng Q."/>
            <person name="Dieguez-Uribeondo J."/>
            <person name="Russ C."/>
            <person name="Tyler B.M."/>
            <person name="van West P."/>
        </authorList>
    </citation>
    <scope>NUCLEOTIDE SEQUENCE [LARGE SCALE GENOMIC DNA]</scope>
    <source>
        <strain evidence="2 3">CBS 223.65</strain>
    </source>
</reference>
<dbReference type="EMBL" id="KK583252">
    <property type="protein sequence ID" value="KDO23574.1"/>
    <property type="molecule type" value="Genomic_DNA"/>
</dbReference>